<reference evidence="1 2" key="1">
    <citation type="submission" date="2020-08" db="EMBL/GenBank/DDBJ databases">
        <title>Genomic Encyclopedia of Type Strains, Phase III (KMG-III): the genomes of soil and plant-associated and newly described type strains.</title>
        <authorList>
            <person name="Whitman W."/>
        </authorList>
    </citation>
    <scope>NUCLEOTIDE SEQUENCE [LARGE SCALE GENOMIC DNA]</scope>
    <source>
        <strain evidence="1 2">CECT 3313</strain>
    </source>
</reference>
<dbReference type="Proteomes" id="UP000585836">
    <property type="component" value="Unassembled WGS sequence"/>
</dbReference>
<dbReference type="Gene3D" id="3.40.50.450">
    <property type="match status" value="1"/>
</dbReference>
<dbReference type="AlphaFoldDB" id="A0A7W9UUP2"/>
<keyword evidence="1" id="KW-0808">Transferase</keyword>
<dbReference type="RefSeq" id="WP_184973845.1">
    <property type="nucleotide sequence ID" value="NZ_JACHJK010000019.1"/>
</dbReference>
<proteinExistence type="predicted"/>
<dbReference type="GO" id="GO:0016740">
    <property type="term" value="F:transferase activity"/>
    <property type="evidence" value="ECO:0007669"/>
    <property type="project" value="UniProtKB-KW"/>
</dbReference>
<dbReference type="EMBL" id="JACHJK010000019">
    <property type="protein sequence ID" value="MBB5931905.1"/>
    <property type="molecule type" value="Genomic_DNA"/>
</dbReference>
<gene>
    <name evidence="1" type="ORF">FHS34_007414</name>
</gene>
<accession>A0A7W9UUP2</accession>
<organism evidence="1 2">
    <name type="scientific">Streptomyces echinatus</name>
    <dbReference type="NCBI Taxonomy" id="67293"/>
    <lineage>
        <taxon>Bacteria</taxon>
        <taxon>Bacillati</taxon>
        <taxon>Actinomycetota</taxon>
        <taxon>Actinomycetes</taxon>
        <taxon>Kitasatosporales</taxon>
        <taxon>Streptomycetaceae</taxon>
        <taxon>Streptomyces</taxon>
    </lineage>
</organism>
<dbReference type="SUPFAM" id="SSF52309">
    <property type="entry name" value="N-(deoxy)ribosyltransferase-like"/>
    <property type="match status" value="1"/>
</dbReference>
<name>A0A7W9UUP2_9ACTN</name>
<comment type="caution">
    <text evidence="1">The sequence shown here is derived from an EMBL/GenBank/DDBJ whole genome shotgun (WGS) entry which is preliminary data.</text>
</comment>
<evidence type="ECO:0000313" key="2">
    <source>
        <dbReference type="Proteomes" id="UP000585836"/>
    </source>
</evidence>
<evidence type="ECO:0000313" key="1">
    <source>
        <dbReference type="EMBL" id="MBB5931905.1"/>
    </source>
</evidence>
<sequence>MKTTSSCPFATPGEEDLVADVEGRRLFELDRERLRRIRALIDIVHGLSPDDGVCMEIGYAAARGVPHVQSGARRCHQLG</sequence>
<keyword evidence="2" id="KW-1185">Reference proteome</keyword>
<protein>
    <submittedName>
        <fullName evidence="1">Nucleoside 2-deoxyribosyltransferase</fullName>
    </submittedName>
</protein>